<organism evidence="2 3">
    <name type="scientific">Curvularia kusanoi</name>
    <name type="common">Cochliobolus kusanoi</name>
    <dbReference type="NCBI Taxonomy" id="90978"/>
    <lineage>
        <taxon>Eukaryota</taxon>
        <taxon>Fungi</taxon>
        <taxon>Dikarya</taxon>
        <taxon>Ascomycota</taxon>
        <taxon>Pezizomycotina</taxon>
        <taxon>Dothideomycetes</taxon>
        <taxon>Pleosporomycetidae</taxon>
        <taxon>Pleosporales</taxon>
        <taxon>Pleosporineae</taxon>
        <taxon>Pleosporaceae</taxon>
        <taxon>Curvularia</taxon>
    </lineage>
</organism>
<sequence>MRCCTGRRPSEQVAANSPPIHRPQKKNALFRPGSVPAQIPRILDLNLITRYTPTNHSTPPPIHTPFTHTHTYSQPHSPPAPPPPPQKASRHKEPSKLLPLYPITTPHPRAPHRPPLQPNSAFTRSQTPPPATENAGAICPKGTDTN</sequence>
<reference evidence="2" key="1">
    <citation type="submission" date="2019-04" db="EMBL/GenBank/DDBJ databases">
        <title>Sequencing of skin fungus with MAO and IRED activity.</title>
        <authorList>
            <person name="Marsaioli A.J."/>
            <person name="Bonatto J.M.C."/>
            <person name="Reis Junior O."/>
        </authorList>
    </citation>
    <scope>NUCLEOTIDE SEQUENCE</scope>
    <source>
        <strain evidence="2">30M1</strain>
    </source>
</reference>
<comment type="caution">
    <text evidence="2">The sequence shown here is derived from an EMBL/GenBank/DDBJ whole genome shotgun (WGS) entry which is preliminary data.</text>
</comment>
<dbReference type="AlphaFoldDB" id="A0A9P4T4S8"/>
<evidence type="ECO:0000256" key="1">
    <source>
        <dbReference type="SAM" id="MobiDB-lite"/>
    </source>
</evidence>
<dbReference type="EMBL" id="SWKU01000044">
    <property type="protein sequence ID" value="KAF2994053.1"/>
    <property type="molecule type" value="Genomic_DNA"/>
</dbReference>
<feature type="compositionally biased region" description="Low complexity" evidence="1">
    <location>
        <begin position="64"/>
        <end position="75"/>
    </location>
</feature>
<accession>A0A9P4T4S8</accession>
<name>A0A9P4T4S8_CURKU</name>
<keyword evidence="3" id="KW-1185">Reference proteome</keyword>
<evidence type="ECO:0000313" key="2">
    <source>
        <dbReference type="EMBL" id="KAF2994053.1"/>
    </source>
</evidence>
<gene>
    <name evidence="2" type="ORF">E8E13_001567</name>
</gene>
<evidence type="ECO:0000313" key="3">
    <source>
        <dbReference type="Proteomes" id="UP000801428"/>
    </source>
</evidence>
<feature type="region of interest" description="Disordered" evidence="1">
    <location>
        <begin position="1"/>
        <end position="34"/>
    </location>
</feature>
<dbReference type="Proteomes" id="UP000801428">
    <property type="component" value="Unassembled WGS sequence"/>
</dbReference>
<proteinExistence type="predicted"/>
<feature type="compositionally biased region" description="Pro residues" evidence="1">
    <location>
        <begin position="76"/>
        <end position="86"/>
    </location>
</feature>
<protein>
    <submittedName>
        <fullName evidence="2">Uncharacterized protein</fullName>
    </submittedName>
</protein>
<feature type="region of interest" description="Disordered" evidence="1">
    <location>
        <begin position="51"/>
        <end position="146"/>
    </location>
</feature>